<evidence type="ECO:0000256" key="7">
    <source>
        <dbReference type="ARBA" id="ARBA00022759"/>
    </source>
</evidence>
<dbReference type="GO" id="GO:0006310">
    <property type="term" value="P:DNA recombination"/>
    <property type="evidence" value="ECO:0007669"/>
    <property type="project" value="UniProtKB-KW"/>
</dbReference>
<evidence type="ECO:0008006" key="23">
    <source>
        <dbReference type="Google" id="ProtNLM"/>
    </source>
</evidence>
<keyword evidence="6" id="KW-0064">Aspartyl protease</keyword>
<evidence type="ECO:0000313" key="21">
    <source>
        <dbReference type="EMBL" id="SPC75589.1"/>
    </source>
</evidence>
<dbReference type="SUPFAM" id="SSF53098">
    <property type="entry name" value="Ribonuclease H-like"/>
    <property type="match status" value="1"/>
</dbReference>
<reference evidence="21" key="1">
    <citation type="submission" date="2018-02" db="EMBL/GenBank/DDBJ databases">
        <authorList>
            <person name="Cohen D.B."/>
            <person name="Kent A.D."/>
        </authorList>
    </citation>
    <scope>NUCLEOTIDE SEQUENCE</scope>
</reference>
<dbReference type="CDD" id="cd00303">
    <property type="entry name" value="retropepsin_like"/>
    <property type="match status" value="1"/>
</dbReference>
<dbReference type="Gene3D" id="3.30.420.10">
    <property type="entry name" value="Ribonuclease H-like superfamily/Ribonuclease H"/>
    <property type="match status" value="1"/>
</dbReference>
<gene>
    <name evidence="21" type="ORF">FSB_LOCUS3471</name>
    <name evidence="22" type="ORF">FSB_LOCUS41724</name>
</gene>
<dbReference type="InterPro" id="IPR021109">
    <property type="entry name" value="Peptidase_aspartic_dom_sf"/>
</dbReference>
<evidence type="ECO:0000256" key="5">
    <source>
        <dbReference type="ARBA" id="ARBA00022723"/>
    </source>
</evidence>
<dbReference type="InterPro" id="IPR016197">
    <property type="entry name" value="Chromo-like_dom_sf"/>
</dbReference>
<dbReference type="Gene3D" id="3.10.10.10">
    <property type="entry name" value="HIV Type 1 Reverse Transcriptase, subunit A, domain 1"/>
    <property type="match status" value="1"/>
</dbReference>
<keyword evidence="1" id="KW-0645">Protease</keyword>
<evidence type="ECO:0000256" key="1">
    <source>
        <dbReference type="ARBA" id="ARBA00022670"/>
    </source>
</evidence>
<dbReference type="GO" id="GO:0003964">
    <property type="term" value="F:RNA-directed DNA polymerase activity"/>
    <property type="evidence" value="ECO:0007669"/>
    <property type="project" value="UniProtKB-KW"/>
</dbReference>
<feature type="domain" description="Integrase catalytic" evidence="20">
    <location>
        <begin position="1079"/>
        <end position="1243"/>
    </location>
</feature>
<evidence type="ECO:0000256" key="3">
    <source>
        <dbReference type="ARBA" id="ARBA00022695"/>
    </source>
</evidence>
<keyword evidence="3" id="KW-0548">Nucleotidyltransferase</keyword>
<dbReference type="GO" id="GO:0046872">
    <property type="term" value="F:metal ion binding"/>
    <property type="evidence" value="ECO:0007669"/>
    <property type="project" value="UniProtKB-KW"/>
</dbReference>
<evidence type="ECO:0000259" key="20">
    <source>
        <dbReference type="PROSITE" id="PS50994"/>
    </source>
</evidence>
<dbReference type="Pfam" id="PF00078">
    <property type="entry name" value="RVT_1"/>
    <property type="match status" value="1"/>
</dbReference>
<dbReference type="CDD" id="cd09274">
    <property type="entry name" value="RNase_HI_RT_Ty3"/>
    <property type="match status" value="1"/>
</dbReference>
<dbReference type="PANTHER" id="PTHR37984:SF5">
    <property type="entry name" value="PROTEIN NYNRIN-LIKE"/>
    <property type="match status" value="1"/>
</dbReference>
<evidence type="ECO:0000256" key="8">
    <source>
        <dbReference type="ARBA" id="ARBA00022801"/>
    </source>
</evidence>
<evidence type="ECO:0000256" key="6">
    <source>
        <dbReference type="ARBA" id="ARBA00022750"/>
    </source>
</evidence>
<dbReference type="Pfam" id="PF17921">
    <property type="entry name" value="Integrase_H2C2"/>
    <property type="match status" value="1"/>
</dbReference>
<dbReference type="InterPro" id="IPR001584">
    <property type="entry name" value="Integrase_cat-core"/>
</dbReference>
<dbReference type="InterPro" id="IPR036397">
    <property type="entry name" value="RNaseH_sf"/>
</dbReference>
<dbReference type="PROSITE" id="PS50994">
    <property type="entry name" value="INTEGRASE"/>
    <property type="match status" value="1"/>
</dbReference>
<dbReference type="Gene3D" id="3.10.20.370">
    <property type="match status" value="1"/>
</dbReference>
<dbReference type="Gene3D" id="3.30.70.270">
    <property type="match status" value="2"/>
</dbReference>
<dbReference type="GO" id="GO:0004190">
    <property type="term" value="F:aspartic-type endopeptidase activity"/>
    <property type="evidence" value="ECO:0007669"/>
    <property type="project" value="UniProtKB-KW"/>
</dbReference>
<dbReference type="GO" id="GO:0003677">
    <property type="term" value="F:DNA binding"/>
    <property type="evidence" value="ECO:0007669"/>
    <property type="project" value="UniProtKB-KW"/>
</dbReference>
<dbReference type="PANTHER" id="PTHR37984">
    <property type="entry name" value="PROTEIN CBG26694"/>
    <property type="match status" value="1"/>
</dbReference>
<dbReference type="InterPro" id="IPR056924">
    <property type="entry name" value="SH3_Tf2-1"/>
</dbReference>
<feature type="region of interest" description="Disordered" evidence="17">
    <location>
        <begin position="38"/>
        <end position="69"/>
    </location>
</feature>
<dbReference type="Gene3D" id="1.10.340.70">
    <property type="match status" value="1"/>
</dbReference>
<dbReference type="InterPro" id="IPR043128">
    <property type="entry name" value="Rev_trsase/Diguanyl_cyclase"/>
</dbReference>
<keyword evidence="14" id="KW-0233">DNA recombination</keyword>
<evidence type="ECO:0000256" key="2">
    <source>
        <dbReference type="ARBA" id="ARBA00022679"/>
    </source>
</evidence>
<dbReference type="Pfam" id="PF00385">
    <property type="entry name" value="Chromo"/>
    <property type="match status" value="1"/>
</dbReference>
<keyword evidence="2" id="KW-0808">Transferase</keyword>
<dbReference type="InterPro" id="IPR041588">
    <property type="entry name" value="Integrase_H2C2"/>
</dbReference>
<dbReference type="FunFam" id="3.30.70.270:FF:000020">
    <property type="entry name" value="Transposon Tf2-6 polyprotein-like Protein"/>
    <property type="match status" value="1"/>
</dbReference>
<dbReference type="Pfam" id="PF00665">
    <property type="entry name" value="rve"/>
    <property type="match status" value="1"/>
</dbReference>
<keyword evidence="11" id="KW-0695">RNA-directed DNA polymerase</keyword>
<feature type="region of interest" description="Disordered" evidence="17">
    <location>
        <begin position="237"/>
        <end position="260"/>
    </location>
</feature>
<keyword evidence="16" id="KW-0175">Coiled coil</keyword>
<keyword evidence="15" id="KW-0511">Multifunctional enzyme</keyword>
<dbReference type="Pfam" id="PF17919">
    <property type="entry name" value="RT_RNaseH_2"/>
    <property type="match status" value="1"/>
</dbReference>
<protein>
    <recommendedName>
        <fullName evidence="23">Reverse transcriptase</fullName>
    </recommendedName>
</protein>
<dbReference type="Gene3D" id="2.40.50.40">
    <property type="match status" value="1"/>
</dbReference>
<feature type="domain" description="Reverse transcriptase" evidence="19">
    <location>
        <begin position="563"/>
        <end position="742"/>
    </location>
</feature>
<dbReference type="GO" id="GO:0006508">
    <property type="term" value="P:proteolysis"/>
    <property type="evidence" value="ECO:0007669"/>
    <property type="project" value="UniProtKB-KW"/>
</dbReference>
<dbReference type="Pfam" id="PF08284">
    <property type="entry name" value="RVP_2"/>
    <property type="match status" value="1"/>
</dbReference>
<dbReference type="SUPFAM" id="SSF50630">
    <property type="entry name" value="Acid proteases"/>
    <property type="match status" value="1"/>
</dbReference>
<dbReference type="PROSITE" id="PS50878">
    <property type="entry name" value="RT_POL"/>
    <property type="match status" value="1"/>
</dbReference>
<evidence type="ECO:0000256" key="14">
    <source>
        <dbReference type="ARBA" id="ARBA00023172"/>
    </source>
</evidence>
<evidence type="ECO:0000256" key="16">
    <source>
        <dbReference type="SAM" id="Coils"/>
    </source>
</evidence>
<evidence type="ECO:0000259" key="19">
    <source>
        <dbReference type="PROSITE" id="PS50878"/>
    </source>
</evidence>
<keyword evidence="12" id="KW-0239">DNA-directed DNA polymerase</keyword>
<dbReference type="Pfam" id="PF03732">
    <property type="entry name" value="Retrotrans_gag"/>
    <property type="match status" value="1"/>
</dbReference>
<organism evidence="21">
    <name type="scientific">Fagus sylvatica</name>
    <name type="common">Beechnut</name>
    <dbReference type="NCBI Taxonomy" id="28930"/>
    <lineage>
        <taxon>Eukaryota</taxon>
        <taxon>Viridiplantae</taxon>
        <taxon>Streptophyta</taxon>
        <taxon>Embryophyta</taxon>
        <taxon>Tracheophyta</taxon>
        <taxon>Spermatophyta</taxon>
        <taxon>Magnoliopsida</taxon>
        <taxon>eudicotyledons</taxon>
        <taxon>Gunneridae</taxon>
        <taxon>Pentapetalae</taxon>
        <taxon>rosids</taxon>
        <taxon>fabids</taxon>
        <taxon>Fagales</taxon>
        <taxon>Fagaceae</taxon>
        <taxon>Fagus</taxon>
    </lineage>
</organism>
<sequence length="1421" mass="162551">MEQRVDQLENNVTSLLSNQQQLLERVTEIFNKLEAMNTHREEGESSHGARGFHHKGGNHGSQNNGSNQSYAPRLVKLDFPRFNGGEDPTSWICRAEQFFRFHETPLEDQVALASFHLEGEAQLWYQLLQQETNDIPWNVFKSGLLARYGPTQFYDYFGELTKLQQSGTVKEYQTRFEQLLAKAGPLPSTRQVSCFVSGLKENLKADVMAGRPSDLTTAIGLARLYEARNTSIRRATSLPLSNRNGPAPIREDGNSRPPVTVRRMSPAELKERRDKGLCYNCNDKFSPGHRCKKLFLIEACCEEEDGDMVMDIEAQEALESFEEPGISLHAISGVQAPETMRLRGNLHSVPTTILVDSGSTHNFISEKVATKVNLKPTNAKKISVTVASGDKLVSKGKCVGVRLRLKAFTVITDFYIIPLDGYDIVLGTQWLKTLGEIWWDFSKLIMRFTINNKEITLKGLSTPRNRVIEEHKLQGATCNNTPGALVQYMAIDVQQEMKLVDPRLQQLLSKFSGLFMEPTGLPPQRAHDHHIPLQDNSNPVATKAYRYPYYQKTAIEKLVTELLNTGVIRPSNSPFSSPVVLVKKHDGSWRMCVDYRSLNKITIKDKFPIPAVDELLDELHGAKFFSKLDLRSGYHQIRVRPEDISKTAFRTHHGHFEFLVMPFGLTNAPSTFQALMNEVFRPFLRKFILVFFDDILVYSESWQDHLKHLETTLKLLEKHELYVKKEKCQFGLEEIKYLGHLISSNGVAVDSEKISAMLNWPQPTTPRAMRGFLGLTGYYRKFIQNYGKIASPLTQMLKKDSFQWSPKATVAFEQLKQAMTKAPVLALPNFNKVFTIECDASGTGVGAVLSQERPIAFHSQALHGKNLSLSTYEKEMLALVIAVKKWQHYLLGRKFVVKTDQKSLQYLWSQKINTEAQQRWLYKLMGFDFSIEYKQGKENKAADALSRMHEESKEKMEVMAITCPTPHWVTAVKEDQENSEHVQQLVSKVKEGEAVGPWVLRDGLLFFKDRIYVTPESTLQQDIIAQFHDSSHEGFLKTFHRIRANFYWQGMRDSIKTFIRECSVCQQHKVEQLSPIGLLQPLPIPNQVWEDISMDFIDGLPSSHGKTTIFVVVDRLSKYAHFVPIAHPYTAVSVAQIFFDYVFKLHGMPRTIVCDRDSTFTSAFWSELFRLNGTSFNFSSAYHPQTDGQTEVVNRTLEMYLRCFTSANPKQWIRWLAWAEFCYNTSWHSTIKRTPFEVVYGREPPSLLTYISGTAKVYDRRHREKDYEVGDWVYLRLQPYRQTSISLRKNLKLAPRYYGPFKILRRIGAVAYKLDLPAESKIHPVFHVSLLKEKLGKLTSSQPQLPLVLEAKGEVAVRPQAVLDQRRRRNQQEVLVHWQGLSPADATWENLEFLRKQFPGYVLEDKDHPKEGGVVTVIRGA</sequence>
<evidence type="ECO:0000256" key="15">
    <source>
        <dbReference type="ARBA" id="ARBA00023268"/>
    </source>
</evidence>
<feature type="compositionally biased region" description="Basic and acidic residues" evidence="17">
    <location>
        <begin position="38"/>
        <end position="47"/>
    </location>
</feature>
<evidence type="ECO:0000256" key="9">
    <source>
        <dbReference type="ARBA" id="ARBA00022842"/>
    </source>
</evidence>
<dbReference type="SMART" id="SM00298">
    <property type="entry name" value="CHROMO"/>
    <property type="match status" value="1"/>
</dbReference>
<dbReference type="InterPro" id="IPR005162">
    <property type="entry name" value="Retrotrans_gag_dom"/>
</dbReference>
<evidence type="ECO:0000259" key="18">
    <source>
        <dbReference type="PROSITE" id="PS50013"/>
    </source>
</evidence>
<keyword evidence="9" id="KW-0460">Magnesium</keyword>
<accession>A0A2N9EM04</accession>
<evidence type="ECO:0000256" key="10">
    <source>
        <dbReference type="ARBA" id="ARBA00022908"/>
    </source>
</evidence>
<dbReference type="SUPFAM" id="SSF56672">
    <property type="entry name" value="DNA/RNA polymerases"/>
    <property type="match status" value="1"/>
</dbReference>
<dbReference type="EMBL" id="OIVN01003831">
    <property type="protein sequence ID" value="SPD13842.1"/>
    <property type="molecule type" value="Genomic_DNA"/>
</dbReference>
<dbReference type="Pfam" id="PF24626">
    <property type="entry name" value="SH3_Tf2-1"/>
    <property type="match status" value="1"/>
</dbReference>
<dbReference type="CDD" id="cd01647">
    <property type="entry name" value="RT_LTR"/>
    <property type="match status" value="1"/>
</dbReference>
<dbReference type="InterPro" id="IPR012337">
    <property type="entry name" value="RNaseH-like_sf"/>
</dbReference>
<feature type="coiled-coil region" evidence="16">
    <location>
        <begin position="5"/>
        <end position="36"/>
    </location>
</feature>
<keyword evidence="8" id="KW-0378">Hydrolase</keyword>
<name>A0A2N9EM04_FAGSY</name>
<evidence type="ECO:0000256" key="11">
    <source>
        <dbReference type="ARBA" id="ARBA00022918"/>
    </source>
</evidence>
<dbReference type="FunFam" id="3.10.10.10:FF:000007">
    <property type="entry name" value="Retrovirus-related Pol polyprotein from transposon 17.6-like Protein"/>
    <property type="match status" value="1"/>
</dbReference>
<evidence type="ECO:0000256" key="4">
    <source>
        <dbReference type="ARBA" id="ARBA00022722"/>
    </source>
</evidence>
<dbReference type="GO" id="GO:0003887">
    <property type="term" value="F:DNA-directed DNA polymerase activity"/>
    <property type="evidence" value="ECO:0007669"/>
    <property type="project" value="UniProtKB-KW"/>
</dbReference>
<keyword evidence="4" id="KW-0540">Nuclease</keyword>
<evidence type="ECO:0000256" key="13">
    <source>
        <dbReference type="ARBA" id="ARBA00023125"/>
    </source>
</evidence>
<dbReference type="GO" id="GO:0004519">
    <property type="term" value="F:endonuclease activity"/>
    <property type="evidence" value="ECO:0007669"/>
    <property type="project" value="UniProtKB-KW"/>
</dbReference>
<keyword evidence="7" id="KW-0255">Endonuclease</keyword>
<keyword evidence="5" id="KW-0479">Metal-binding</keyword>
<keyword evidence="13" id="KW-0238">DNA-binding</keyword>
<dbReference type="InterPro" id="IPR041577">
    <property type="entry name" value="RT_RNaseH_2"/>
</dbReference>
<dbReference type="InterPro" id="IPR000953">
    <property type="entry name" value="Chromo/chromo_shadow_dom"/>
</dbReference>
<dbReference type="SUPFAM" id="SSF54160">
    <property type="entry name" value="Chromo domain-like"/>
    <property type="match status" value="1"/>
</dbReference>
<evidence type="ECO:0000256" key="12">
    <source>
        <dbReference type="ARBA" id="ARBA00022932"/>
    </source>
</evidence>
<evidence type="ECO:0000313" key="22">
    <source>
        <dbReference type="EMBL" id="SPD13842.1"/>
    </source>
</evidence>
<keyword evidence="10" id="KW-0229">DNA integration</keyword>
<feature type="compositionally biased region" description="Low complexity" evidence="17">
    <location>
        <begin position="60"/>
        <end position="69"/>
    </location>
</feature>
<feature type="domain" description="Chromo" evidence="18">
    <location>
        <begin position="1357"/>
        <end position="1404"/>
    </location>
</feature>
<dbReference type="InterPro" id="IPR000477">
    <property type="entry name" value="RT_dom"/>
</dbReference>
<dbReference type="InterPro" id="IPR050951">
    <property type="entry name" value="Retrovirus_Pol_polyprotein"/>
</dbReference>
<dbReference type="PROSITE" id="PS50013">
    <property type="entry name" value="CHROMO_2"/>
    <property type="match status" value="1"/>
</dbReference>
<dbReference type="GO" id="GO:0015074">
    <property type="term" value="P:DNA integration"/>
    <property type="evidence" value="ECO:0007669"/>
    <property type="project" value="UniProtKB-KW"/>
</dbReference>
<evidence type="ECO:0000256" key="17">
    <source>
        <dbReference type="SAM" id="MobiDB-lite"/>
    </source>
</evidence>
<proteinExistence type="predicted"/>
<dbReference type="InterPro" id="IPR043502">
    <property type="entry name" value="DNA/RNA_pol_sf"/>
</dbReference>
<dbReference type="EMBL" id="OIVN01000169">
    <property type="protein sequence ID" value="SPC75589.1"/>
    <property type="molecule type" value="Genomic_DNA"/>
</dbReference>
<dbReference type="InterPro" id="IPR023780">
    <property type="entry name" value="Chromo_domain"/>
</dbReference>
<dbReference type="Gene3D" id="2.40.70.10">
    <property type="entry name" value="Acid Proteases"/>
    <property type="match status" value="1"/>
</dbReference>